<dbReference type="AlphaFoldDB" id="A0A6S7JXA0"/>
<keyword evidence="11" id="KW-1185">Reference proteome</keyword>
<dbReference type="InterPro" id="IPR017452">
    <property type="entry name" value="GPCR_Rhodpsn_7TM"/>
</dbReference>
<evidence type="ECO:0000256" key="8">
    <source>
        <dbReference type="ARBA" id="ARBA00023180"/>
    </source>
</evidence>
<dbReference type="CDD" id="cd00637">
    <property type="entry name" value="7tm_classA_rhodopsin-like"/>
    <property type="match status" value="1"/>
</dbReference>
<evidence type="ECO:0000256" key="9">
    <source>
        <dbReference type="ARBA" id="ARBA00023224"/>
    </source>
</evidence>
<evidence type="ECO:0000256" key="2">
    <source>
        <dbReference type="ARBA" id="ARBA00022475"/>
    </source>
</evidence>
<dbReference type="InterPro" id="IPR008365">
    <property type="entry name" value="Prostanoid_rcpt"/>
</dbReference>
<dbReference type="GO" id="GO:0004930">
    <property type="term" value="F:G protein-coupled receptor activity"/>
    <property type="evidence" value="ECO:0007669"/>
    <property type="project" value="UniProtKB-KW"/>
</dbReference>
<dbReference type="InterPro" id="IPR000276">
    <property type="entry name" value="GPCR_Rhodpsn"/>
</dbReference>
<dbReference type="PANTHER" id="PTHR11866">
    <property type="entry name" value="G-PROTEIN COUPLED RECEPTOR FAMILY 1 MEMBER"/>
    <property type="match status" value="1"/>
</dbReference>
<reference evidence="10" key="1">
    <citation type="submission" date="2020-04" db="EMBL/GenBank/DDBJ databases">
        <authorList>
            <person name="Alioto T."/>
            <person name="Alioto T."/>
            <person name="Gomez Garrido J."/>
        </authorList>
    </citation>
    <scope>NUCLEOTIDE SEQUENCE</scope>
    <source>
        <strain evidence="10">A484AB</strain>
    </source>
</reference>
<evidence type="ECO:0000256" key="3">
    <source>
        <dbReference type="ARBA" id="ARBA00022692"/>
    </source>
</evidence>
<dbReference type="Pfam" id="PF00001">
    <property type="entry name" value="7tm_1"/>
    <property type="match status" value="1"/>
</dbReference>
<keyword evidence="7 10" id="KW-0675">Receptor</keyword>
<evidence type="ECO:0000256" key="4">
    <source>
        <dbReference type="ARBA" id="ARBA00022989"/>
    </source>
</evidence>
<dbReference type="EMBL" id="CACRXK020011056">
    <property type="protein sequence ID" value="CAB4020641.1"/>
    <property type="molecule type" value="Genomic_DNA"/>
</dbReference>
<dbReference type="SUPFAM" id="SSF81321">
    <property type="entry name" value="Family A G protein-coupled receptor-like"/>
    <property type="match status" value="1"/>
</dbReference>
<protein>
    <submittedName>
        <fullName evidence="10">Prostaglandin E2 receptor EP4 subtype-like</fullName>
    </submittedName>
</protein>
<evidence type="ECO:0000256" key="1">
    <source>
        <dbReference type="ARBA" id="ARBA00004651"/>
    </source>
</evidence>
<keyword evidence="5" id="KW-0297">G-protein coupled receptor</keyword>
<keyword evidence="3" id="KW-0812">Transmembrane</keyword>
<dbReference type="Gene3D" id="1.20.1070.10">
    <property type="entry name" value="Rhodopsin 7-helix transmembrane proteins"/>
    <property type="match status" value="1"/>
</dbReference>
<keyword evidence="9" id="KW-0807">Transducer</keyword>
<keyword evidence="6" id="KW-0472">Membrane</keyword>
<name>A0A6S7JXA0_PARCT</name>
<evidence type="ECO:0000313" key="11">
    <source>
        <dbReference type="Proteomes" id="UP001152795"/>
    </source>
</evidence>
<dbReference type="GO" id="GO:0005886">
    <property type="term" value="C:plasma membrane"/>
    <property type="evidence" value="ECO:0007669"/>
    <property type="project" value="UniProtKB-SubCell"/>
</dbReference>
<dbReference type="Proteomes" id="UP001152795">
    <property type="component" value="Unassembled WGS sequence"/>
</dbReference>
<comment type="subcellular location">
    <subcellularLocation>
        <location evidence="1">Cell membrane</location>
        <topology evidence="1">Multi-pass membrane protein</topology>
    </subcellularLocation>
</comment>
<keyword evidence="8" id="KW-0325">Glycoprotein</keyword>
<keyword evidence="2" id="KW-1003">Cell membrane</keyword>
<sequence length="327" mass="37032">MDLNSQATFMSSVWLILGIIIFLGNIITTAIIWLRKAKQERSKFGLKCHAAYNLLGVDMGYSFHGLILTLMSIVRLTKDGRISEGACDVLGFFQAFSFHFAAVGVLVLQTDKFYCLVKPFVYHAYSRSKSTIPLIVVICCIIYGTFIAVLPLTKHGNYSSKATYTSCMLTWNQNSAFYASLSLNIVLYVLTIVVIFGSLRQKLQLIQKRRKMRVATSHPNETIIFVLAVSSLFVLCWTPNLVAMLVSIFFSEDEPEEKTKAVLFGITLIPLLFNPVVTFAFRVDCRVEFIKYWNYSKECLMPKKIQKTTEACEARTSYVVAVEMNKM</sequence>
<evidence type="ECO:0000256" key="6">
    <source>
        <dbReference type="ARBA" id="ARBA00023136"/>
    </source>
</evidence>
<organism evidence="10 11">
    <name type="scientific">Paramuricea clavata</name>
    <name type="common">Red gorgonian</name>
    <name type="synonym">Violescent sea-whip</name>
    <dbReference type="NCBI Taxonomy" id="317549"/>
    <lineage>
        <taxon>Eukaryota</taxon>
        <taxon>Metazoa</taxon>
        <taxon>Cnidaria</taxon>
        <taxon>Anthozoa</taxon>
        <taxon>Octocorallia</taxon>
        <taxon>Malacalcyonacea</taxon>
        <taxon>Plexauridae</taxon>
        <taxon>Paramuricea</taxon>
    </lineage>
</organism>
<evidence type="ECO:0000256" key="5">
    <source>
        <dbReference type="ARBA" id="ARBA00023040"/>
    </source>
</evidence>
<accession>A0A6S7JXA0</accession>
<keyword evidence="4" id="KW-1133">Transmembrane helix</keyword>
<dbReference type="PROSITE" id="PS50262">
    <property type="entry name" value="G_PROTEIN_RECEP_F1_2"/>
    <property type="match status" value="1"/>
</dbReference>
<gene>
    <name evidence="10" type="ORF">PACLA_8A023593</name>
</gene>
<proteinExistence type="predicted"/>
<evidence type="ECO:0000313" key="10">
    <source>
        <dbReference type="EMBL" id="CAB4020641.1"/>
    </source>
</evidence>
<comment type="caution">
    <text evidence="10">The sequence shown here is derived from an EMBL/GenBank/DDBJ whole genome shotgun (WGS) entry which is preliminary data.</text>
</comment>
<evidence type="ECO:0000256" key="7">
    <source>
        <dbReference type="ARBA" id="ARBA00023170"/>
    </source>
</evidence>